<keyword evidence="1 4" id="KW-0813">Transport</keyword>
<keyword evidence="3 4" id="KW-0998">Cell outer membrane</keyword>
<dbReference type="Proteomes" id="UP000199455">
    <property type="component" value="Unassembled WGS sequence"/>
</dbReference>
<organism evidence="7 8">
    <name type="scientific">Pedobacter soli</name>
    <dbReference type="NCBI Taxonomy" id="390242"/>
    <lineage>
        <taxon>Bacteria</taxon>
        <taxon>Pseudomonadati</taxon>
        <taxon>Bacteroidota</taxon>
        <taxon>Sphingobacteriia</taxon>
        <taxon>Sphingobacteriales</taxon>
        <taxon>Sphingobacteriaceae</taxon>
        <taxon>Pedobacter</taxon>
    </lineage>
</organism>
<accession>A0A1G6RVU9</accession>
<proteinExistence type="inferred from homology"/>
<dbReference type="NCBIfam" id="TIGR04056">
    <property type="entry name" value="OMP_RagA_SusC"/>
    <property type="match status" value="1"/>
</dbReference>
<keyword evidence="4" id="KW-1134">Transmembrane beta strand</keyword>
<keyword evidence="2 4" id="KW-0472">Membrane</keyword>
<dbReference type="InterPro" id="IPR008969">
    <property type="entry name" value="CarboxyPept-like_regulatory"/>
</dbReference>
<dbReference type="InterPro" id="IPR012910">
    <property type="entry name" value="Plug_dom"/>
</dbReference>
<dbReference type="InterPro" id="IPR023996">
    <property type="entry name" value="TonB-dep_OMP_SusC/RagA"/>
</dbReference>
<dbReference type="InterPro" id="IPR039426">
    <property type="entry name" value="TonB-dep_rcpt-like"/>
</dbReference>
<evidence type="ECO:0000256" key="2">
    <source>
        <dbReference type="ARBA" id="ARBA00023136"/>
    </source>
</evidence>
<dbReference type="EMBL" id="FMZH01000004">
    <property type="protein sequence ID" value="SDD08065.1"/>
    <property type="molecule type" value="Genomic_DNA"/>
</dbReference>
<sequence length="1144" mass="125973">MYRFYASKTGITNRYIRKIWMIMRLTTIVLLFTLMQVSAATFGQRITLNEQRVSLKRALEKIHNQSGYNFLFDRNVLKGIDPISVTIENEQLETAVKKILHNLPLTYLIDGNTILIKPKESSILDKALDKLSSIFSDQEIRGKVTDAKGSPIPGATVTIKGTKKATSTDADGNFKIKADKNDVIVVRLMGFVTKEVLLGDQTEMTISMAEEDKTLDDVVVVGYGKQKKVTITGAVSTINMADMQTPNRSLSNSLAGKVAGIISMQRSGEPGYDNASFTIRGIGTFTGNTEPLIIIDGVQRDDVNSSFGGSYNNIDPEDIQSISLLKDASATAVYGARGANGVLIITTKRGTAGKPQISIKTEASISGLTKTPKMLDGVSWMRLYNEANINDGNQTVYSEEIIQKTASGLDPYLYPNVDWIKSTYKDWAPGFNSNLNVSGGSQSVRYYVSASFYNQDGSYKVTKQNDYNPNLNFKRYDFRTNLDIDLSATTLLSMNLDAMLVSSRYPGLSASKIWYNAYLTPPIAFPIQYPDGSWAGPFNNGGSNPLNEIQNSGYATEFRPTIQSIFSINQKLDKLTPGLSAMARFSFDSYSENDNRRTGRNNLFLASGRDADGNLILNQSRIGEQFLGYSQSSAAEKKMYLETNVTYDRRFGNHHFGGLFLYNMRSRVVSSAGDVISSIPYKNQGMAVRATYDYADRYMIEFDAGYTGSENFEPGKRFGFFPSVSGGWVISKEPFFKNLSATFNLLKIRGSHGIVGNDQIGINNGLKRFPYLSQYGPGRSIGLGFNGTIFNGVTESVFGVENLTWEKATKDNLGIEIGLLNKLNITVDLYKERRKNILIARSSLSGILGVTGTVFANLGEMNNQGVDANMEYTGKMGNVSLRLYGNFTYNNNKIVEKDEPRQQYAYQQATGQKLGDNLMYIAEGLFTSTEQIAKSASQFGATPKPGDIKYKDVNGDGVINSFDKVYTGKSDVPTILYGAGFTVGYKGVDLSLFFQGIANVTFMANGSAVTGDGAQGAGIVPFTGMGQYPSGMLASLEDRWTVDNPRQDAYYPRLGIANQNSNNYQPSTWWSKDGSFVRLKQATLGYRISDNLLKKAAIKSVYFYLSGQNLLTFSKFKLWDPELGANAAGYPPLRTFALGLKVSL</sequence>
<dbReference type="STRING" id="390242.SAMN04488024_10455"/>
<keyword evidence="4" id="KW-0812">Transmembrane</keyword>
<comment type="subcellular location">
    <subcellularLocation>
        <location evidence="4">Cell outer membrane</location>
        <topology evidence="4">Multi-pass membrane protein</topology>
    </subcellularLocation>
</comment>
<dbReference type="Pfam" id="PF07715">
    <property type="entry name" value="Plug"/>
    <property type="match status" value="1"/>
</dbReference>
<dbReference type="Gene3D" id="2.170.130.10">
    <property type="entry name" value="TonB-dependent receptor, plug domain"/>
    <property type="match status" value="1"/>
</dbReference>
<gene>
    <name evidence="7" type="ORF">SAMN04488024_10455</name>
</gene>
<dbReference type="Pfam" id="PF13715">
    <property type="entry name" value="CarbopepD_reg_2"/>
    <property type="match status" value="1"/>
</dbReference>
<evidence type="ECO:0000256" key="3">
    <source>
        <dbReference type="ARBA" id="ARBA00023237"/>
    </source>
</evidence>
<name>A0A1G6RVU9_9SPHI</name>
<dbReference type="NCBIfam" id="TIGR04057">
    <property type="entry name" value="SusC_RagA_signa"/>
    <property type="match status" value="1"/>
</dbReference>
<feature type="domain" description="Secretin/TonB short N-terminal" evidence="5">
    <location>
        <begin position="68"/>
        <end position="119"/>
    </location>
</feature>
<evidence type="ECO:0000313" key="8">
    <source>
        <dbReference type="Proteomes" id="UP000199455"/>
    </source>
</evidence>
<evidence type="ECO:0000313" key="7">
    <source>
        <dbReference type="EMBL" id="SDD08065.1"/>
    </source>
</evidence>
<dbReference type="InterPro" id="IPR037066">
    <property type="entry name" value="Plug_dom_sf"/>
</dbReference>
<dbReference type="PROSITE" id="PS52016">
    <property type="entry name" value="TONB_DEPENDENT_REC_3"/>
    <property type="match status" value="1"/>
</dbReference>
<feature type="domain" description="TonB-dependent receptor plug" evidence="6">
    <location>
        <begin position="228"/>
        <end position="342"/>
    </location>
</feature>
<dbReference type="SUPFAM" id="SSF49464">
    <property type="entry name" value="Carboxypeptidase regulatory domain-like"/>
    <property type="match status" value="1"/>
</dbReference>
<dbReference type="RefSeq" id="WP_090768058.1">
    <property type="nucleotide sequence ID" value="NZ_FMZH01000004.1"/>
</dbReference>
<dbReference type="FunFam" id="2.170.130.10:FF:000003">
    <property type="entry name" value="SusC/RagA family TonB-linked outer membrane protein"/>
    <property type="match status" value="1"/>
</dbReference>
<evidence type="ECO:0000259" key="6">
    <source>
        <dbReference type="Pfam" id="PF07715"/>
    </source>
</evidence>
<evidence type="ECO:0000256" key="1">
    <source>
        <dbReference type="ARBA" id="ARBA00022448"/>
    </source>
</evidence>
<dbReference type="InterPro" id="IPR023997">
    <property type="entry name" value="TonB-dep_OMP_SusC/RagA_CS"/>
</dbReference>
<dbReference type="InterPro" id="IPR011662">
    <property type="entry name" value="Secretin/TonB_short_N"/>
</dbReference>
<dbReference type="AlphaFoldDB" id="A0A1G6RVU9"/>
<dbReference type="SUPFAM" id="SSF56935">
    <property type="entry name" value="Porins"/>
    <property type="match status" value="1"/>
</dbReference>
<dbReference type="Gene3D" id="2.60.40.1120">
    <property type="entry name" value="Carboxypeptidase-like, regulatory domain"/>
    <property type="match status" value="1"/>
</dbReference>
<comment type="similarity">
    <text evidence="4">Belongs to the TonB-dependent receptor family.</text>
</comment>
<keyword evidence="8" id="KW-1185">Reference proteome</keyword>
<evidence type="ECO:0000256" key="4">
    <source>
        <dbReference type="PROSITE-ProRule" id="PRU01360"/>
    </source>
</evidence>
<evidence type="ECO:0000259" key="5">
    <source>
        <dbReference type="Pfam" id="PF07660"/>
    </source>
</evidence>
<dbReference type="Pfam" id="PF07660">
    <property type="entry name" value="STN"/>
    <property type="match status" value="1"/>
</dbReference>
<dbReference type="GO" id="GO:0009279">
    <property type="term" value="C:cell outer membrane"/>
    <property type="evidence" value="ECO:0007669"/>
    <property type="project" value="UniProtKB-SubCell"/>
</dbReference>
<protein>
    <submittedName>
        <fullName evidence="7">TonB-linked outer membrane protein, SusC/RagA family</fullName>
    </submittedName>
</protein>
<reference evidence="8" key="1">
    <citation type="submission" date="2016-10" db="EMBL/GenBank/DDBJ databases">
        <authorList>
            <person name="Varghese N."/>
            <person name="Submissions S."/>
        </authorList>
    </citation>
    <scope>NUCLEOTIDE SEQUENCE [LARGE SCALE GENOMIC DNA]</scope>
    <source>
        <strain evidence="8">DSM 18609</strain>
    </source>
</reference>